<evidence type="ECO:0000256" key="2">
    <source>
        <dbReference type="ARBA" id="ARBA00022692"/>
    </source>
</evidence>
<dbReference type="EMBL" id="FN653084">
    <property type="protein sequence ID" value="CBY11405.1"/>
    <property type="molecule type" value="Genomic_DNA"/>
</dbReference>
<dbReference type="GO" id="GO:0005737">
    <property type="term" value="C:cytoplasm"/>
    <property type="evidence" value="ECO:0007669"/>
    <property type="project" value="TreeGrafter"/>
</dbReference>
<feature type="domain" description="Calponin-homology (CH)" evidence="8">
    <location>
        <begin position="22"/>
        <end position="137"/>
    </location>
</feature>
<sequence length="140" mass="15798">MAPPTGARFAGKSRGSQAQWEETQRRTYTKWVNLYLSKRKPPIKLTDIVDDFKNGPEQMAKLLEILCGCRIDTESGRLSGQRSTSRIHQINIVQNALEALKQARPDINMVGINPSDIVDGKTSVVLGLIWRMVLNFQVQF</sequence>
<dbReference type="Gene3D" id="1.10.418.10">
    <property type="entry name" value="Calponin-like domain"/>
    <property type="match status" value="1"/>
</dbReference>
<dbReference type="PROSITE" id="PS00020">
    <property type="entry name" value="ACTININ_2"/>
    <property type="match status" value="1"/>
</dbReference>
<dbReference type="InterPro" id="IPR036872">
    <property type="entry name" value="CH_dom_sf"/>
</dbReference>
<evidence type="ECO:0000313" key="10">
    <source>
        <dbReference type="Proteomes" id="UP000001307"/>
    </source>
</evidence>
<evidence type="ECO:0000256" key="1">
    <source>
        <dbReference type="ARBA" id="ARBA00004370"/>
    </source>
</evidence>
<accession>E4XNG7</accession>
<dbReference type="GO" id="GO:0034993">
    <property type="term" value="C:meiotic nuclear membrane microtubule tethering complex"/>
    <property type="evidence" value="ECO:0007669"/>
    <property type="project" value="TreeGrafter"/>
</dbReference>
<evidence type="ECO:0000313" key="9">
    <source>
        <dbReference type="EMBL" id="CBY11405.1"/>
    </source>
</evidence>
<reference evidence="9" key="1">
    <citation type="journal article" date="2010" name="Science">
        <title>Plasticity of animal genome architecture unmasked by rapid evolution of a pelagic tunicate.</title>
        <authorList>
            <person name="Denoeud F."/>
            <person name="Henriet S."/>
            <person name="Mungpakdee S."/>
            <person name="Aury J.M."/>
            <person name="Da Silva C."/>
            <person name="Brinkmann H."/>
            <person name="Mikhaleva J."/>
            <person name="Olsen L.C."/>
            <person name="Jubin C."/>
            <person name="Canestro C."/>
            <person name="Bouquet J.M."/>
            <person name="Danks G."/>
            <person name="Poulain J."/>
            <person name="Campsteijn C."/>
            <person name="Adamski M."/>
            <person name="Cross I."/>
            <person name="Yadetie F."/>
            <person name="Muffato M."/>
            <person name="Louis A."/>
            <person name="Butcher S."/>
            <person name="Tsagkogeorga G."/>
            <person name="Konrad A."/>
            <person name="Singh S."/>
            <person name="Jensen M.F."/>
            <person name="Cong E.H."/>
            <person name="Eikeseth-Otteraa H."/>
            <person name="Noel B."/>
            <person name="Anthouard V."/>
            <person name="Porcel B.M."/>
            <person name="Kachouri-Lafond R."/>
            <person name="Nishino A."/>
            <person name="Ugolini M."/>
            <person name="Chourrout P."/>
            <person name="Nishida H."/>
            <person name="Aasland R."/>
            <person name="Huzurbazar S."/>
            <person name="Westhof E."/>
            <person name="Delsuc F."/>
            <person name="Lehrach H."/>
            <person name="Reinhardt R."/>
            <person name="Weissenbach J."/>
            <person name="Roy S.W."/>
            <person name="Artiguenave F."/>
            <person name="Postlethwait J.H."/>
            <person name="Manak J.R."/>
            <person name="Thompson E.M."/>
            <person name="Jaillon O."/>
            <person name="Du Pasquier L."/>
            <person name="Boudinot P."/>
            <person name="Liberles D.A."/>
            <person name="Volff J.N."/>
            <person name="Philippe H."/>
            <person name="Lenhard B."/>
            <person name="Roest Crollius H."/>
            <person name="Wincker P."/>
            <person name="Chourrout D."/>
        </authorList>
    </citation>
    <scope>NUCLEOTIDE SEQUENCE [LARGE SCALE GENOMIC DNA]</scope>
</reference>
<evidence type="ECO:0000256" key="4">
    <source>
        <dbReference type="ARBA" id="ARBA00022989"/>
    </source>
</evidence>
<keyword evidence="2" id="KW-0812">Transmembrane</keyword>
<evidence type="ECO:0000256" key="7">
    <source>
        <dbReference type="SAM" id="MobiDB-lite"/>
    </source>
</evidence>
<keyword evidence="10" id="KW-1185">Reference proteome</keyword>
<dbReference type="AlphaFoldDB" id="E4XNG7"/>
<evidence type="ECO:0000259" key="8">
    <source>
        <dbReference type="PROSITE" id="PS50021"/>
    </source>
</evidence>
<evidence type="ECO:0000256" key="5">
    <source>
        <dbReference type="ARBA" id="ARBA00023136"/>
    </source>
</evidence>
<dbReference type="SUPFAM" id="SSF47576">
    <property type="entry name" value="Calponin-homology domain, CH-domain"/>
    <property type="match status" value="1"/>
</dbReference>
<dbReference type="GO" id="GO:0051015">
    <property type="term" value="F:actin filament binding"/>
    <property type="evidence" value="ECO:0007669"/>
    <property type="project" value="TreeGrafter"/>
</dbReference>
<protein>
    <recommendedName>
        <fullName evidence="8">Calponin-homology (CH) domain-containing protein</fullName>
    </recommendedName>
</protein>
<evidence type="ECO:0000256" key="6">
    <source>
        <dbReference type="ARBA" id="ARBA00023203"/>
    </source>
</evidence>
<dbReference type="PROSITE" id="PS50021">
    <property type="entry name" value="CH"/>
    <property type="match status" value="1"/>
</dbReference>
<feature type="region of interest" description="Disordered" evidence="7">
    <location>
        <begin position="1"/>
        <end position="22"/>
    </location>
</feature>
<gene>
    <name evidence="9" type="ORF">GSOID_T00015727001</name>
</gene>
<dbReference type="PANTHER" id="PTHR47535">
    <property type="entry name" value="MUSCLE-SPECIFIC PROTEIN 300 KDA, ISOFORM G"/>
    <property type="match status" value="1"/>
</dbReference>
<dbReference type="InParanoid" id="E4XNG7"/>
<dbReference type="PANTHER" id="PTHR47535:SF1">
    <property type="entry name" value="NESPRIN-1"/>
    <property type="match status" value="1"/>
</dbReference>
<dbReference type="Proteomes" id="UP000001307">
    <property type="component" value="Unassembled WGS sequence"/>
</dbReference>
<comment type="subcellular location">
    <subcellularLocation>
        <location evidence="1">Membrane</location>
    </subcellularLocation>
</comment>
<dbReference type="InterPro" id="IPR052403">
    <property type="entry name" value="LINC-complex_assoc"/>
</dbReference>
<keyword evidence="3" id="KW-0677">Repeat</keyword>
<dbReference type="InterPro" id="IPR001715">
    <property type="entry name" value="CH_dom"/>
</dbReference>
<dbReference type="GO" id="GO:0007097">
    <property type="term" value="P:nuclear migration"/>
    <property type="evidence" value="ECO:0007669"/>
    <property type="project" value="TreeGrafter"/>
</dbReference>
<dbReference type="GO" id="GO:0005640">
    <property type="term" value="C:nuclear outer membrane"/>
    <property type="evidence" value="ECO:0007669"/>
    <property type="project" value="TreeGrafter"/>
</dbReference>
<keyword evidence="6" id="KW-0009">Actin-binding</keyword>
<dbReference type="InterPro" id="IPR001589">
    <property type="entry name" value="Actinin_actin-bd_CS"/>
</dbReference>
<dbReference type="Pfam" id="PF00307">
    <property type="entry name" value="CH"/>
    <property type="match status" value="1"/>
</dbReference>
<keyword evidence="5" id="KW-0472">Membrane</keyword>
<keyword evidence="4" id="KW-1133">Transmembrane helix</keyword>
<name>E4XNG7_OIKDI</name>
<proteinExistence type="predicted"/>
<dbReference type="OrthoDB" id="18853at2759"/>
<organism evidence="9">
    <name type="scientific">Oikopleura dioica</name>
    <name type="common">Tunicate</name>
    <dbReference type="NCBI Taxonomy" id="34765"/>
    <lineage>
        <taxon>Eukaryota</taxon>
        <taxon>Metazoa</taxon>
        <taxon>Chordata</taxon>
        <taxon>Tunicata</taxon>
        <taxon>Appendicularia</taxon>
        <taxon>Copelata</taxon>
        <taxon>Oikopleuridae</taxon>
        <taxon>Oikopleura</taxon>
    </lineage>
</organism>
<evidence type="ECO:0000256" key="3">
    <source>
        <dbReference type="ARBA" id="ARBA00022737"/>
    </source>
</evidence>
<dbReference type="PROSITE" id="PS00019">
    <property type="entry name" value="ACTININ_1"/>
    <property type="match status" value="1"/>
</dbReference>